<accession>A0A9X0CFC3</accession>
<dbReference type="SMART" id="SM00360">
    <property type="entry name" value="RRM"/>
    <property type="match status" value="2"/>
</dbReference>
<keyword evidence="2 3" id="KW-0694">RNA-binding</keyword>
<dbReference type="InterPro" id="IPR012677">
    <property type="entry name" value="Nucleotide-bd_a/b_plait_sf"/>
</dbReference>
<feature type="region of interest" description="Disordered" evidence="4">
    <location>
        <begin position="277"/>
        <end position="313"/>
    </location>
</feature>
<dbReference type="InterPro" id="IPR000504">
    <property type="entry name" value="RRM_dom"/>
</dbReference>
<dbReference type="GO" id="GO:0006417">
    <property type="term" value="P:regulation of translation"/>
    <property type="evidence" value="ECO:0007669"/>
    <property type="project" value="TreeGrafter"/>
</dbReference>
<feature type="compositionally biased region" description="Gly residues" evidence="4">
    <location>
        <begin position="300"/>
        <end position="313"/>
    </location>
</feature>
<dbReference type="Gene3D" id="3.30.70.330">
    <property type="match status" value="2"/>
</dbReference>
<evidence type="ECO:0000256" key="2">
    <source>
        <dbReference type="ARBA" id="ARBA00022884"/>
    </source>
</evidence>
<feature type="domain" description="RRM" evidence="5">
    <location>
        <begin position="17"/>
        <end position="94"/>
    </location>
</feature>
<name>A0A9X0CFC3_9CNID</name>
<keyword evidence="1" id="KW-0677">Repeat</keyword>
<dbReference type="AlphaFoldDB" id="A0A9X0CFC3"/>
<evidence type="ECO:0000313" key="6">
    <source>
        <dbReference type="EMBL" id="KAJ7334368.1"/>
    </source>
</evidence>
<comment type="caution">
    <text evidence="6">The sequence shown here is derived from an EMBL/GenBank/DDBJ whole genome shotgun (WGS) entry which is preliminary data.</text>
</comment>
<feature type="compositionally biased region" description="Gly residues" evidence="4">
    <location>
        <begin position="188"/>
        <end position="216"/>
    </location>
</feature>
<dbReference type="PROSITE" id="PS50102">
    <property type="entry name" value="RRM"/>
    <property type="match status" value="2"/>
</dbReference>
<keyword evidence="7" id="KW-1185">Reference proteome</keyword>
<reference evidence="6" key="1">
    <citation type="submission" date="2023-01" db="EMBL/GenBank/DDBJ databases">
        <title>Genome assembly of the deep-sea coral Lophelia pertusa.</title>
        <authorList>
            <person name="Herrera S."/>
            <person name="Cordes E."/>
        </authorList>
    </citation>
    <scope>NUCLEOTIDE SEQUENCE</scope>
    <source>
        <strain evidence="6">USNM1676648</strain>
        <tissue evidence="6">Polyp</tissue>
    </source>
</reference>
<dbReference type="InterPro" id="IPR035979">
    <property type="entry name" value="RBD_domain_sf"/>
</dbReference>
<evidence type="ECO:0000313" key="7">
    <source>
        <dbReference type="Proteomes" id="UP001163046"/>
    </source>
</evidence>
<feature type="compositionally biased region" description="Low complexity" evidence="4">
    <location>
        <begin position="281"/>
        <end position="294"/>
    </location>
</feature>
<evidence type="ECO:0000256" key="3">
    <source>
        <dbReference type="PROSITE-ProRule" id="PRU00176"/>
    </source>
</evidence>
<dbReference type="OrthoDB" id="1875751at2759"/>
<sequence>MKFEMAAENWYQNLDLRKIYISKLSPETTEESLGEQFGQYGVVDEIKLIRDKETNAPRGFAFLTMSDQSVVDNILDAAPLTIDGRSVYIRRVIPKDDPNPLAQLKTKKLFIGGLTEEASEEDITNVLAVFTPHPPESIKLMRDRNTNKFKGFAFVNFHSEDVVDKLFLIRKCTIKGKAVELRKAEEQGAGGGDRGGGRGGPRGGGRGFSRGRGASRGGYSQPYDNGNYGAAGGDYGYSSGGGYGYASYQGGDYSSGGGYEGYGGGYSSGGGYGNGGGYGMGQYSSAEPSGYGPSRRGRGRGGAAGGGGGYHPY</sequence>
<dbReference type="GO" id="GO:0003729">
    <property type="term" value="F:mRNA binding"/>
    <property type="evidence" value="ECO:0007669"/>
    <property type="project" value="TreeGrafter"/>
</dbReference>
<feature type="domain" description="RRM" evidence="5">
    <location>
        <begin position="107"/>
        <end position="186"/>
    </location>
</feature>
<evidence type="ECO:0000256" key="1">
    <source>
        <dbReference type="ARBA" id="ARBA00022737"/>
    </source>
</evidence>
<proteinExistence type="predicted"/>
<dbReference type="SUPFAM" id="SSF54928">
    <property type="entry name" value="RNA-binding domain, RBD"/>
    <property type="match status" value="2"/>
</dbReference>
<dbReference type="PANTHER" id="PTHR48032">
    <property type="entry name" value="RNA-BINDING PROTEIN MUSASHI HOMOLOG RBP6"/>
    <property type="match status" value="1"/>
</dbReference>
<evidence type="ECO:0000256" key="4">
    <source>
        <dbReference type="SAM" id="MobiDB-lite"/>
    </source>
</evidence>
<organism evidence="6 7">
    <name type="scientific">Desmophyllum pertusum</name>
    <dbReference type="NCBI Taxonomy" id="174260"/>
    <lineage>
        <taxon>Eukaryota</taxon>
        <taxon>Metazoa</taxon>
        <taxon>Cnidaria</taxon>
        <taxon>Anthozoa</taxon>
        <taxon>Hexacorallia</taxon>
        <taxon>Scleractinia</taxon>
        <taxon>Caryophylliina</taxon>
        <taxon>Caryophylliidae</taxon>
        <taxon>Desmophyllum</taxon>
    </lineage>
</organism>
<dbReference type="Pfam" id="PF00076">
    <property type="entry name" value="RRM_1"/>
    <property type="match status" value="2"/>
</dbReference>
<evidence type="ECO:0000259" key="5">
    <source>
        <dbReference type="PROSITE" id="PS50102"/>
    </source>
</evidence>
<feature type="region of interest" description="Disordered" evidence="4">
    <location>
        <begin position="184"/>
        <end position="223"/>
    </location>
</feature>
<dbReference type="EMBL" id="MU827784">
    <property type="protein sequence ID" value="KAJ7334368.1"/>
    <property type="molecule type" value="Genomic_DNA"/>
</dbReference>
<gene>
    <name evidence="6" type="ORF">OS493_014679</name>
</gene>
<dbReference type="PANTHER" id="PTHR48032:SF6">
    <property type="entry name" value="RNA-BINDING (RRM_RBD_RNP MOTIFS) FAMILY PROTEIN"/>
    <property type="match status" value="1"/>
</dbReference>
<protein>
    <recommendedName>
        <fullName evidence="5">RRM domain-containing protein</fullName>
    </recommendedName>
</protein>
<dbReference type="Proteomes" id="UP001163046">
    <property type="component" value="Unassembled WGS sequence"/>
</dbReference>